<keyword evidence="3" id="KW-1185">Reference proteome</keyword>
<name>A0A9Q0H4T4_9MAGN</name>
<dbReference type="AlphaFoldDB" id="A0A9Q0H4T4"/>
<feature type="region of interest" description="Disordered" evidence="1">
    <location>
        <begin position="157"/>
        <end position="176"/>
    </location>
</feature>
<gene>
    <name evidence="2" type="ORF">NE237_019782</name>
</gene>
<organism evidence="2 3">
    <name type="scientific">Protea cynaroides</name>
    <dbReference type="NCBI Taxonomy" id="273540"/>
    <lineage>
        <taxon>Eukaryota</taxon>
        <taxon>Viridiplantae</taxon>
        <taxon>Streptophyta</taxon>
        <taxon>Embryophyta</taxon>
        <taxon>Tracheophyta</taxon>
        <taxon>Spermatophyta</taxon>
        <taxon>Magnoliopsida</taxon>
        <taxon>Proteales</taxon>
        <taxon>Proteaceae</taxon>
        <taxon>Protea</taxon>
    </lineage>
</organism>
<dbReference type="Proteomes" id="UP001141806">
    <property type="component" value="Unassembled WGS sequence"/>
</dbReference>
<dbReference type="OrthoDB" id="624345at2759"/>
<reference evidence="2" key="1">
    <citation type="journal article" date="2023" name="Plant J.">
        <title>The genome of the king protea, Protea cynaroides.</title>
        <authorList>
            <person name="Chang J."/>
            <person name="Duong T.A."/>
            <person name="Schoeman C."/>
            <person name="Ma X."/>
            <person name="Roodt D."/>
            <person name="Barker N."/>
            <person name="Li Z."/>
            <person name="Van de Peer Y."/>
            <person name="Mizrachi E."/>
        </authorList>
    </citation>
    <scope>NUCLEOTIDE SEQUENCE</scope>
    <source>
        <tissue evidence="2">Young leaves</tissue>
    </source>
</reference>
<accession>A0A9Q0H4T4</accession>
<evidence type="ECO:0000313" key="2">
    <source>
        <dbReference type="EMBL" id="KAJ4959872.1"/>
    </source>
</evidence>
<dbReference type="EMBL" id="JAMYWD010000009">
    <property type="protein sequence ID" value="KAJ4959872.1"/>
    <property type="molecule type" value="Genomic_DNA"/>
</dbReference>
<comment type="caution">
    <text evidence="2">The sequence shown here is derived from an EMBL/GenBank/DDBJ whole genome shotgun (WGS) entry which is preliminary data.</text>
</comment>
<evidence type="ECO:0000313" key="3">
    <source>
        <dbReference type="Proteomes" id="UP001141806"/>
    </source>
</evidence>
<proteinExistence type="predicted"/>
<evidence type="ECO:0000256" key="1">
    <source>
        <dbReference type="SAM" id="MobiDB-lite"/>
    </source>
</evidence>
<sequence length="234" mass="26460">MYGTEPSHCKRRQLFLLMYASTNADPPNTELWVGLKPPPPLSEWLRLGHVTLSVLDQADDSDAVSQMWHILESNRSSTVTDQICDDSVAELLPDASIVMFGALDELFEKTGVRPKDIGVLVRTSLDSQVDLEALRREKLAATKKKTMYIKGFLPNHVRHRTGNRTGSPNSSKIDRKDRQRDLLDSIMAFFQQEKLAFKVNFLCCPLRSVISYRVGEKRLKVYVPLLSATISDLL</sequence>
<protein>
    <submittedName>
        <fullName evidence="2">Uncharacterized protein</fullName>
    </submittedName>
</protein>